<dbReference type="SMART" id="SM00344">
    <property type="entry name" value="HTH_ASNC"/>
    <property type="match status" value="1"/>
</dbReference>
<dbReference type="InterPro" id="IPR000485">
    <property type="entry name" value="AsnC-type_HTH_dom"/>
</dbReference>
<organism evidence="5">
    <name type="scientific">Microbacterium oxydans</name>
    <dbReference type="NCBI Taxonomy" id="82380"/>
    <lineage>
        <taxon>Bacteria</taxon>
        <taxon>Bacillati</taxon>
        <taxon>Actinomycetota</taxon>
        <taxon>Actinomycetes</taxon>
        <taxon>Micrococcales</taxon>
        <taxon>Microbacteriaceae</taxon>
        <taxon>Microbacterium</taxon>
    </lineage>
</organism>
<dbReference type="Pfam" id="PF13412">
    <property type="entry name" value="HTH_24"/>
    <property type="match status" value="1"/>
</dbReference>
<protein>
    <submittedName>
        <fullName evidence="5">Lrp/AsnC family of transcriptional regulator</fullName>
    </submittedName>
</protein>
<gene>
    <name evidence="5" type="primary">chaR</name>
</gene>
<evidence type="ECO:0000259" key="4">
    <source>
        <dbReference type="PROSITE" id="PS50956"/>
    </source>
</evidence>
<dbReference type="PANTHER" id="PTHR30154">
    <property type="entry name" value="LEUCINE-RESPONSIVE REGULATORY PROTEIN"/>
    <property type="match status" value="1"/>
</dbReference>
<evidence type="ECO:0000256" key="3">
    <source>
        <dbReference type="ARBA" id="ARBA00023163"/>
    </source>
</evidence>
<dbReference type="InterPro" id="IPR019888">
    <property type="entry name" value="Tscrpt_reg_AsnC-like"/>
</dbReference>
<keyword evidence="3" id="KW-0804">Transcription</keyword>
<dbReference type="Pfam" id="PF01037">
    <property type="entry name" value="AsnC_trans_reg"/>
    <property type="match status" value="1"/>
</dbReference>
<dbReference type="GO" id="GO:0043565">
    <property type="term" value="F:sequence-specific DNA binding"/>
    <property type="evidence" value="ECO:0007669"/>
    <property type="project" value="InterPro"/>
</dbReference>
<proteinExistence type="predicted"/>
<dbReference type="InterPro" id="IPR011008">
    <property type="entry name" value="Dimeric_a/b-barrel"/>
</dbReference>
<dbReference type="PRINTS" id="PR00033">
    <property type="entry name" value="HTHASNC"/>
</dbReference>
<dbReference type="SUPFAM" id="SSF54909">
    <property type="entry name" value="Dimeric alpha+beta barrel"/>
    <property type="match status" value="1"/>
</dbReference>
<dbReference type="GO" id="GO:0043200">
    <property type="term" value="P:response to amino acid"/>
    <property type="evidence" value="ECO:0007669"/>
    <property type="project" value="TreeGrafter"/>
</dbReference>
<evidence type="ECO:0000313" key="5">
    <source>
        <dbReference type="EMBL" id="BAN13412.1"/>
    </source>
</evidence>
<evidence type="ECO:0000256" key="1">
    <source>
        <dbReference type="ARBA" id="ARBA00023015"/>
    </source>
</evidence>
<dbReference type="AlphaFoldDB" id="M5AY24"/>
<dbReference type="SUPFAM" id="SSF46785">
    <property type="entry name" value="Winged helix' DNA-binding domain"/>
    <property type="match status" value="1"/>
</dbReference>
<accession>M5AY24</accession>
<dbReference type="Gene3D" id="1.10.10.10">
    <property type="entry name" value="Winged helix-like DNA-binding domain superfamily/Winged helix DNA-binding domain"/>
    <property type="match status" value="1"/>
</dbReference>
<name>M5AY24_9MICO</name>
<reference evidence="5" key="1">
    <citation type="journal article" date="2013" name="PLoS ONE">
        <title>Structural Analysis of a Novel Cyclohexylamine Oxidase from Brevibacterium oxydans IH-35A.</title>
        <authorList>
            <person name="Mirza I.A."/>
            <person name="Burk D.L."/>
            <person name="Xiong B."/>
            <person name="Iwaki H."/>
            <person name="Hasegawa Y."/>
            <person name="Grosse S."/>
            <person name="Lau P.C.K."/>
            <person name="Berghuis A.M."/>
        </authorList>
    </citation>
    <scope>NUCLEOTIDE SEQUENCE</scope>
    <source>
        <strain evidence="5">IH-35A</strain>
    </source>
</reference>
<keyword evidence="2" id="KW-0238">DNA-binding</keyword>
<dbReference type="InterPro" id="IPR011991">
    <property type="entry name" value="ArsR-like_HTH"/>
</dbReference>
<dbReference type="InterPro" id="IPR036390">
    <property type="entry name" value="WH_DNA-bd_sf"/>
</dbReference>
<dbReference type="EMBL" id="AB698640">
    <property type="protein sequence ID" value="BAN13412.1"/>
    <property type="molecule type" value="Genomic_DNA"/>
</dbReference>
<sequence length="190" mass="21288">MTKVGNPDRAASSAYQVVDELDEQILWEFIRNGRITISELATLLNVSPSTVSARASALRRAGVLKSSHADIDFRRVGLPIQAMVFVRLRAQARPHVQEYANLMTRLPSVLYLYFMGGDEDFLIHLTCTSTNQLRDIVATEVSMHPVVASTRTHIIYEHALGADHMDHLTGFDEVRRPIGPSRDFPGVFEQ</sequence>
<dbReference type="InterPro" id="IPR036388">
    <property type="entry name" value="WH-like_DNA-bd_sf"/>
</dbReference>
<dbReference type="PROSITE" id="PS50956">
    <property type="entry name" value="HTH_ASNC_2"/>
    <property type="match status" value="1"/>
</dbReference>
<dbReference type="InterPro" id="IPR019887">
    <property type="entry name" value="Tscrpt_reg_AsnC/Lrp_C"/>
</dbReference>
<dbReference type="GO" id="GO:0005829">
    <property type="term" value="C:cytosol"/>
    <property type="evidence" value="ECO:0007669"/>
    <property type="project" value="TreeGrafter"/>
</dbReference>
<keyword evidence="1" id="KW-0805">Transcription regulation</keyword>
<evidence type="ECO:0000256" key="2">
    <source>
        <dbReference type="ARBA" id="ARBA00023125"/>
    </source>
</evidence>
<dbReference type="PANTHER" id="PTHR30154:SF54">
    <property type="entry name" value="POSSIBLE TRANSCRIPTIONAL REGULATORY PROTEIN (PROBABLY LRP_ASNC-FAMILY)"/>
    <property type="match status" value="1"/>
</dbReference>
<feature type="domain" description="HTH asnC-type" evidence="4">
    <location>
        <begin position="18"/>
        <end position="79"/>
    </location>
</feature>
<dbReference type="Gene3D" id="3.30.70.920">
    <property type="match status" value="1"/>
</dbReference>
<dbReference type="CDD" id="cd00090">
    <property type="entry name" value="HTH_ARSR"/>
    <property type="match status" value="1"/>
</dbReference>